<proteinExistence type="predicted"/>
<reference evidence="1" key="1">
    <citation type="submission" date="2018-04" db="EMBL/GenBank/DDBJ databases">
        <title>Comparative Analysis of Homologous Sequences of Saccharum officinarum and Saccharum spontaneum Reveals Independent Polyploidization Events.</title>
        <authorList>
            <person name="Sharma A."/>
            <person name="Song J."/>
            <person name="Lin Q."/>
            <person name="Singh R."/>
            <person name="Ramos N."/>
            <person name="Wang K."/>
            <person name="Zhang J."/>
            <person name="Ming R."/>
            <person name="Yu Q."/>
        </authorList>
    </citation>
    <scope>NUCLEOTIDE SEQUENCE</scope>
</reference>
<gene>
    <name evidence="1" type="ORF">SO155N20_000007</name>
</gene>
<dbReference type="AlphaFoldDB" id="A0A678TL59"/>
<evidence type="ECO:0000313" key="1">
    <source>
        <dbReference type="EMBL" id="AWA45143.1"/>
    </source>
</evidence>
<name>A0A678TL59_SACOF</name>
<dbReference type="EMBL" id="MH182576">
    <property type="protein sequence ID" value="AWA45143.1"/>
    <property type="molecule type" value="Genomic_DNA"/>
</dbReference>
<protein>
    <submittedName>
        <fullName evidence="1">Uncharacterized protein</fullName>
    </submittedName>
</protein>
<sequence>MKHGYGNDDAYLEWLVLHSPRQEVAVDDADDVFDFDEPEYDDANDEFNLDKPEDHHGEHVVENMVPATNNMLWTTPPWKNKFYNPTEGKK</sequence>
<accession>A0A678TL59</accession>
<organism evidence="1">
    <name type="scientific">Saccharum officinarum</name>
    <name type="common">Sugarcane</name>
    <dbReference type="NCBI Taxonomy" id="4547"/>
    <lineage>
        <taxon>Eukaryota</taxon>
        <taxon>Viridiplantae</taxon>
        <taxon>Streptophyta</taxon>
        <taxon>Embryophyta</taxon>
        <taxon>Tracheophyta</taxon>
        <taxon>Spermatophyta</taxon>
        <taxon>Magnoliopsida</taxon>
        <taxon>Liliopsida</taxon>
        <taxon>Poales</taxon>
        <taxon>Poaceae</taxon>
        <taxon>PACMAD clade</taxon>
        <taxon>Panicoideae</taxon>
        <taxon>Andropogonodae</taxon>
        <taxon>Andropogoneae</taxon>
        <taxon>Saccharinae</taxon>
        <taxon>Saccharum</taxon>
        <taxon>Saccharum officinarum species complex</taxon>
    </lineage>
</organism>